<dbReference type="EMBL" id="LAZR01000434">
    <property type="protein sequence ID" value="KKN69021.1"/>
    <property type="molecule type" value="Genomic_DNA"/>
</dbReference>
<proteinExistence type="predicted"/>
<name>A0A0F9V665_9ZZZZ</name>
<sequence>MSDNGHHTAIADEFTEAKWTAGPLAITEAAGALYTLLPIMGLLFAAYLWTRYSGRGK</sequence>
<protein>
    <submittedName>
        <fullName evidence="2">Uncharacterized protein</fullName>
    </submittedName>
</protein>
<dbReference type="AlphaFoldDB" id="A0A0F9V665"/>
<keyword evidence="1" id="KW-0812">Transmembrane</keyword>
<feature type="transmembrane region" description="Helical" evidence="1">
    <location>
        <begin position="29"/>
        <end position="49"/>
    </location>
</feature>
<gene>
    <name evidence="2" type="ORF">LCGC14_0444930</name>
</gene>
<evidence type="ECO:0000256" key="1">
    <source>
        <dbReference type="SAM" id="Phobius"/>
    </source>
</evidence>
<evidence type="ECO:0000313" key="2">
    <source>
        <dbReference type="EMBL" id="KKN69021.1"/>
    </source>
</evidence>
<organism evidence="2">
    <name type="scientific">marine sediment metagenome</name>
    <dbReference type="NCBI Taxonomy" id="412755"/>
    <lineage>
        <taxon>unclassified sequences</taxon>
        <taxon>metagenomes</taxon>
        <taxon>ecological metagenomes</taxon>
    </lineage>
</organism>
<reference evidence="2" key="1">
    <citation type="journal article" date="2015" name="Nature">
        <title>Complex archaea that bridge the gap between prokaryotes and eukaryotes.</title>
        <authorList>
            <person name="Spang A."/>
            <person name="Saw J.H."/>
            <person name="Jorgensen S.L."/>
            <person name="Zaremba-Niedzwiedzka K."/>
            <person name="Martijn J."/>
            <person name="Lind A.E."/>
            <person name="van Eijk R."/>
            <person name="Schleper C."/>
            <person name="Guy L."/>
            <person name="Ettema T.J."/>
        </authorList>
    </citation>
    <scope>NUCLEOTIDE SEQUENCE</scope>
</reference>
<accession>A0A0F9V665</accession>
<keyword evidence="1" id="KW-0472">Membrane</keyword>
<keyword evidence="1" id="KW-1133">Transmembrane helix</keyword>
<comment type="caution">
    <text evidence="2">The sequence shown here is derived from an EMBL/GenBank/DDBJ whole genome shotgun (WGS) entry which is preliminary data.</text>
</comment>